<organism evidence="2 3">
    <name type="scientific">Microthyrium microscopicum</name>
    <dbReference type="NCBI Taxonomy" id="703497"/>
    <lineage>
        <taxon>Eukaryota</taxon>
        <taxon>Fungi</taxon>
        <taxon>Dikarya</taxon>
        <taxon>Ascomycota</taxon>
        <taxon>Pezizomycotina</taxon>
        <taxon>Dothideomycetes</taxon>
        <taxon>Dothideomycetes incertae sedis</taxon>
        <taxon>Microthyriales</taxon>
        <taxon>Microthyriaceae</taxon>
        <taxon>Microthyrium</taxon>
    </lineage>
</organism>
<keyword evidence="3" id="KW-1185">Reference proteome</keyword>
<dbReference type="PANTHER" id="PTHR33927:SF5">
    <property type="entry name" value="ENZYME, PUTATIVE (AFU_ORTHOLOGUE AFUA_8G01222)-RELATED"/>
    <property type="match status" value="1"/>
</dbReference>
<dbReference type="PANTHER" id="PTHR33927">
    <property type="entry name" value="TRANSMEMBRANE PROTEIN"/>
    <property type="match status" value="1"/>
</dbReference>
<keyword evidence="1" id="KW-0472">Membrane</keyword>
<keyword evidence="1" id="KW-0812">Transmembrane</keyword>
<keyword evidence="1" id="KW-1133">Transmembrane helix</keyword>
<protein>
    <recommendedName>
        <fullName evidence="4">Integral membrane protein TmpA</fullName>
    </recommendedName>
</protein>
<accession>A0A6A6U3Q7</accession>
<proteinExistence type="predicted"/>
<gene>
    <name evidence="2" type="ORF">BT63DRAFT_428536</name>
</gene>
<feature type="transmembrane region" description="Helical" evidence="1">
    <location>
        <begin position="85"/>
        <end position="106"/>
    </location>
</feature>
<evidence type="ECO:0000313" key="3">
    <source>
        <dbReference type="Proteomes" id="UP000799302"/>
    </source>
</evidence>
<dbReference type="OrthoDB" id="3142841at2759"/>
<evidence type="ECO:0000313" key="2">
    <source>
        <dbReference type="EMBL" id="KAF2665574.1"/>
    </source>
</evidence>
<feature type="transmembrane region" description="Helical" evidence="1">
    <location>
        <begin position="52"/>
        <end position="73"/>
    </location>
</feature>
<sequence>MAASAASANFLVATAIRQEYIINFLFRTCWLIPLSAPLSIRRTFAKAYEYGGVHSGAAVSGTIWFIVLTANLWRNFATGGLHSTPILVTTSLLLALLLLIIIFAYPRIRAGMHDVFELTHRYAGWLTLIVFWFEIVMLVSILHDNASGVLLIKALTKQPSFWLLIISVCHSIHPWLRLRRWDFEAEHLSSHAVRLNFTRKIHPFCGIALSKSPLKEWHPFATFPSEDGKNNSIIVSNAGDFTDSLIKNPQKQYWVKGLPRHGPMSMAQMFRSVVFITTGSGIGPCMTFLANPSRRQSVRIVWSTPSPLKTFGEKICDTVRKIDPEALIIDTRVEGRPNLVELAYRMYIETGAEAVFVLSNSKLTRKVVYAMETRGIPAYGPVFDS</sequence>
<dbReference type="Proteomes" id="UP000799302">
    <property type="component" value="Unassembled WGS sequence"/>
</dbReference>
<dbReference type="EMBL" id="MU004240">
    <property type="protein sequence ID" value="KAF2665574.1"/>
    <property type="molecule type" value="Genomic_DNA"/>
</dbReference>
<name>A0A6A6U3Q7_9PEZI</name>
<dbReference type="InterPro" id="IPR052979">
    <property type="entry name" value="Adenylate-forming_domain"/>
</dbReference>
<reference evidence="2" key="1">
    <citation type="journal article" date="2020" name="Stud. Mycol.">
        <title>101 Dothideomycetes genomes: a test case for predicting lifestyles and emergence of pathogens.</title>
        <authorList>
            <person name="Haridas S."/>
            <person name="Albert R."/>
            <person name="Binder M."/>
            <person name="Bloem J."/>
            <person name="Labutti K."/>
            <person name="Salamov A."/>
            <person name="Andreopoulos B."/>
            <person name="Baker S."/>
            <person name="Barry K."/>
            <person name="Bills G."/>
            <person name="Bluhm B."/>
            <person name="Cannon C."/>
            <person name="Castanera R."/>
            <person name="Culley D."/>
            <person name="Daum C."/>
            <person name="Ezra D."/>
            <person name="Gonzalez J."/>
            <person name="Henrissat B."/>
            <person name="Kuo A."/>
            <person name="Liang C."/>
            <person name="Lipzen A."/>
            <person name="Lutzoni F."/>
            <person name="Magnuson J."/>
            <person name="Mondo S."/>
            <person name="Nolan M."/>
            <person name="Ohm R."/>
            <person name="Pangilinan J."/>
            <person name="Park H.-J."/>
            <person name="Ramirez L."/>
            <person name="Alfaro M."/>
            <person name="Sun H."/>
            <person name="Tritt A."/>
            <person name="Yoshinaga Y."/>
            <person name="Zwiers L.-H."/>
            <person name="Turgeon B."/>
            <person name="Goodwin S."/>
            <person name="Spatafora J."/>
            <person name="Crous P."/>
            <person name="Grigoriev I."/>
        </authorList>
    </citation>
    <scope>NUCLEOTIDE SEQUENCE</scope>
    <source>
        <strain evidence="2">CBS 115976</strain>
    </source>
</reference>
<feature type="transmembrane region" description="Helical" evidence="1">
    <location>
        <begin position="122"/>
        <end position="141"/>
    </location>
</feature>
<evidence type="ECO:0000256" key="1">
    <source>
        <dbReference type="SAM" id="Phobius"/>
    </source>
</evidence>
<evidence type="ECO:0008006" key="4">
    <source>
        <dbReference type="Google" id="ProtNLM"/>
    </source>
</evidence>
<dbReference type="AlphaFoldDB" id="A0A6A6U3Q7"/>